<comment type="catalytic activity">
    <reaction evidence="8">
        <text>4 Fe(II)-[cytochrome c] + O2 + 8 H(+)(in) = 4 Fe(III)-[cytochrome c] + 2 H2O + 4 H(+)(out)</text>
        <dbReference type="Rhea" id="RHEA:11436"/>
        <dbReference type="Rhea" id="RHEA-COMP:10350"/>
        <dbReference type="Rhea" id="RHEA-COMP:14399"/>
        <dbReference type="ChEBI" id="CHEBI:15377"/>
        <dbReference type="ChEBI" id="CHEBI:15378"/>
        <dbReference type="ChEBI" id="CHEBI:15379"/>
        <dbReference type="ChEBI" id="CHEBI:29033"/>
        <dbReference type="ChEBI" id="CHEBI:29034"/>
        <dbReference type="EC" id="7.1.1.9"/>
    </reaction>
    <physiologicalReaction direction="left-to-right" evidence="8">
        <dbReference type="Rhea" id="RHEA:11437"/>
    </physiologicalReaction>
</comment>
<feature type="transmembrane region" description="Helical" evidence="10">
    <location>
        <begin position="46"/>
        <end position="65"/>
    </location>
</feature>
<evidence type="ECO:0000313" key="12">
    <source>
        <dbReference type="EMBL" id="QBC74711.1"/>
    </source>
</evidence>
<dbReference type="PANTHER" id="PTHR11403:SF7">
    <property type="entry name" value="CYTOCHROME C OXIDASE SUBUNIT 3"/>
    <property type="match status" value="1"/>
</dbReference>
<proteinExistence type="inferred from homology"/>
<evidence type="ECO:0000256" key="1">
    <source>
        <dbReference type="ARBA" id="ARBA00004448"/>
    </source>
</evidence>
<dbReference type="RefSeq" id="YP_009555969.1">
    <property type="nucleotide sequence ID" value="NC_040930.1"/>
</dbReference>
<organism evidence="12">
    <name type="scientific">Schizosaccharomyces cryophilus</name>
    <dbReference type="NCBI Taxonomy" id="866546"/>
    <lineage>
        <taxon>Eukaryota</taxon>
        <taxon>Fungi</taxon>
        <taxon>Dikarya</taxon>
        <taxon>Ascomycota</taxon>
        <taxon>Taphrinomycotina</taxon>
        <taxon>Schizosaccharomycetes</taxon>
        <taxon>Schizosaccharomycetales</taxon>
        <taxon>Schizosaccharomycetaceae</taxon>
        <taxon>Schizosaccharomyces</taxon>
    </lineage>
</organism>
<dbReference type="PROSITE" id="PS50253">
    <property type="entry name" value="COX3"/>
    <property type="match status" value="1"/>
</dbReference>
<feature type="transmembrane region" description="Helical" evidence="10">
    <location>
        <begin position="86"/>
        <end position="109"/>
    </location>
</feature>
<dbReference type="FunFam" id="1.20.120.80:FF:000002">
    <property type="entry name" value="Cytochrome c oxidase subunit 3"/>
    <property type="match status" value="1"/>
</dbReference>
<dbReference type="GeneID" id="39110747"/>
<keyword evidence="5" id="KW-1278">Translocase</keyword>
<evidence type="ECO:0000256" key="9">
    <source>
        <dbReference type="RuleBase" id="RU003375"/>
    </source>
</evidence>
<dbReference type="InterPro" id="IPR033945">
    <property type="entry name" value="Cyt_c_oxase_su3_dom"/>
</dbReference>
<comment type="function">
    <text evidence="9">Component of the cytochrome c oxidase, the last enzyme in the mitochondrial electron transport chain which drives oxidative phosphorylation. The respiratory chain contains 3 multisubunit complexes succinate dehydrogenase (complex II, CII), ubiquinol-cytochrome c oxidoreductase (cytochrome b-c1 complex, complex III, CIII) and cytochrome c oxidase (complex IV, CIV), that cooperate to transfer electrons derived from NADH and succinate to molecular oxygen, creating an electrochemical gradient over the inner membrane that drives transmembrane transport and the ATP synthase. Cytochrome c oxidase is the component of the respiratory chain that catalyzes the reduction of oxygen to water. Electrons originating from reduced cytochrome c in the intermembrane space (IMS) are transferred via the dinuclear copper A center (CU(A)) of subunit 2 and heme A of subunit 1 to the active site in subunit 1, a binuclear center (BNC) formed by heme A3 and copper B (CU(B)). The BNC reduces molecular oxygen to 2 water molecules using 4 electrons from cytochrome c in the IMS and 4 protons from the mitochondrial matrix.</text>
</comment>
<evidence type="ECO:0000256" key="3">
    <source>
        <dbReference type="ARBA" id="ARBA00015944"/>
    </source>
</evidence>
<comment type="subcellular location">
    <subcellularLocation>
        <location evidence="1">Mitochondrion inner membrane</location>
        <topology evidence="1">Multi-pass membrane protein</topology>
    </subcellularLocation>
</comment>
<evidence type="ECO:0000259" key="11">
    <source>
        <dbReference type="PROSITE" id="PS50253"/>
    </source>
</evidence>
<dbReference type="GO" id="GO:0006123">
    <property type="term" value="P:mitochondrial electron transport, cytochrome c to oxygen"/>
    <property type="evidence" value="ECO:0007669"/>
    <property type="project" value="TreeGrafter"/>
</dbReference>
<feature type="transmembrane region" description="Helical" evidence="10">
    <location>
        <begin position="21"/>
        <end position="40"/>
    </location>
</feature>
<feature type="transmembrane region" description="Helical" evidence="10">
    <location>
        <begin position="170"/>
        <end position="188"/>
    </location>
</feature>
<evidence type="ECO:0000256" key="6">
    <source>
        <dbReference type="ARBA" id="ARBA00022989"/>
    </source>
</evidence>
<dbReference type="EMBL" id="MK457734">
    <property type="protein sequence ID" value="QBC74711.1"/>
    <property type="molecule type" value="Genomic_DNA"/>
</dbReference>
<keyword evidence="9 12" id="KW-0496">Mitochondrion</keyword>
<dbReference type="GO" id="GO:0005743">
    <property type="term" value="C:mitochondrial inner membrane"/>
    <property type="evidence" value="ECO:0007669"/>
    <property type="project" value="UniProtKB-SubCell"/>
</dbReference>
<protein>
    <recommendedName>
        <fullName evidence="3 9">Cytochrome c oxidase subunit 3</fullName>
    </recommendedName>
</protein>
<evidence type="ECO:0000256" key="2">
    <source>
        <dbReference type="ARBA" id="ARBA00010581"/>
    </source>
</evidence>
<evidence type="ECO:0000256" key="8">
    <source>
        <dbReference type="ARBA" id="ARBA00049512"/>
    </source>
</evidence>
<evidence type="ECO:0000256" key="7">
    <source>
        <dbReference type="ARBA" id="ARBA00023136"/>
    </source>
</evidence>
<keyword evidence="4 9" id="KW-0812">Transmembrane</keyword>
<comment type="similarity">
    <text evidence="2 9">Belongs to the cytochrome c oxidase subunit 3 family.</text>
</comment>
<dbReference type="Gene3D" id="1.20.120.80">
    <property type="entry name" value="Cytochrome c oxidase, subunit III, four-helix bundle"/>
    <property type="match status" value="1"/>
</dbReference>
<dbReference type="Pfam" id="PF00510">
    <property type="entry name" value="COX3"/>
    <property type="match status" value="1"/>
</dbReference>
<dbReference type="InterPro" id="IPR024791">
    <property type="entry name" value="Cyt_c/ubiquinol_Oxase_su3"/>
</dbReference>
<evidence type="ECO:0000256" key="4">
    <source>
        <dbReference type="ARBA" id="ARBA00022692"/>
    </source>
</evidence>
<keyword evidence="7 10" id="KW-0472">Membrane</keyword>
<feature type="domain" description="Heme-copper oxidase subunit III family profile" evidence="11">
    <location>
        <begin position="9"/>
        <end position="270"/>
    </location>
</feature>
<dbReference type="CDD" id="cd01665">
    <property type="entry name" value="Cyt_c_Oxidase_III"/>
    <property type="match status" value="1"/>
</dbReference>
<dbReference type="InterPro" id="IPR000298">
    <property type="entry name" value="Cyt_c_oxidase-like_su3"/>
</dbReference>
<sequence length="270" mass="30561">MFSILNKFQAHPYHIVNNSPWPFFLSVALFFLCLSTPLYLHGYSYANYFFVISVLSLFATMYLWFRDVALEATVHGAHTKAVTKGLKVGFILFLISESFLFAAIFWAFFHSALAPTFELGAIWPPKGISAVTIDPLEVPLLNTVILLTSGASLTFAHYSLIAKNRKNTLLGLYITIALALAFLLGQAYEYWNAPFTISDSVYGASFYFATGLHGLHIIVGSALLLVSLYNIYTYQITNTHHNIFECGIYYWHFCDVIWLFLYLSVYIWGS</sequence>
<name>A0A411K8Z1_9SCHI</name>
<keyword evidence="6 10" id="KW-1133">Transmembrane helix</keyword>
<dbReference type="GO" id="GO:0004129">
    <property type="term" value="F:cytochrome-c oxidase activity"/>
    <property type="evidence" value="ECO:0007669"/>
    <property type="project" value="UniProtKB-EC"/>
</dbReference>
<accession>A0A411K8Z1</accession>
<feature type="transmembrane region" description="Helical" evidence="10">
    <location>
        <begin position="249"/>
        <end position="269"/>
    </location>
</feature>
<reference evidence="12" key="2">
    <citation type="submission" date="2019-01" db="EMBL/GenBank/DDBJ databases">
        <authorList>
            <person name="Nusbaum C."/>
        </authorList>
    </citation>
    <scope>NUCLEOTIDE SEQUENCE</scope>
    <source>
        <strain evidence="12">OY26</strain>
    </source>
</reference>
<evidence type="ECO:0000256" key="5">
    <source>
        <dbReference type="ARBA" id="ARBA00022967"/>
    </source>
</evidence>
<dbReference type="SUPFAM" id="SSF81452">
    <property type="entry name" value="Cytochrome c oxidase subunit III-like"/>
    <property type="match status" value="1"/>
</dbReference>
<reference evidence="12" key="1">
    <citation type="journal article" date="2011" name="Science">
        <title>Comparative functional genomics of the fission yeasts.</title>
        <authorList>
            <person name="Rhind N."/>
            <person name="Chen Z."/>
            <person name="Yassour M."/>
            <person name="Thompson D.A."/>
            <person name="Haas B.J."/>
            <person name="Habib N."/>
            <person name="Wapinski I."/>
            <person name="Roy S."/>
            <person name="Lin M.F."/>
            <person name="Heiman D.I."/>
            <person name="Young S.K."/>
            <person name="Furuya K."/>
            <person name="Guo Y."/>
            <person name="Pidoux A."/>
            <person name="Chen H.M."/>
            <person name="Robbertse B."/>
            <person name="Goldberg J.M."/>
            <person name="Aoki K."/>
            <person name="Bayne E.H."/>
            <person name="Berlin A.M."/>
            <person name="Desjardins C.A."/>
            <person name="Dobbs E."/>
            <person name="Dukaj L."/>
            <person name="Fan L."/>
            <person name="FitzGerald M.G."/>
            <person name="French C."/>
            <person name="Gujja S."/>
            <person name="Hansen K."/>
            <person name="Keifenheim D."/>
            <person name="Levin J.Z."/>
            <person name="Mosher R.A."/>
            <person name="Mueller C.A."/>
            <person name="Pfiffner J."/>
            <person name="Priest M."/>
            <person name="Russ C."/>
            <person name="Smialowska A."/>
            <person name="Swoboda P."/>
            <person name="Sykes S.M."/>
            <person name="Vaughn M."/>
            <person name="Vengrova S."/>
            <person name="Yoder R."/>
            <person name="Zeng Q."/>
            <person name="Allshire R."/>
            <person name="Baulcombe D."/>
            <person name="Birren B.W."/>
            <person name="Brown W."/>
            <person name="Ekwall K."/>
            <person name="Kellis M."/>
            <person name="Leatherwood J."/>
            <person name="Levin H."/>
            <person name="Margalit H."/>
            <person name="Martienssen R."/>
            <person name="Nieduszynski C.A."/>
            <person name="Spatafora J.W."/>
            <person name="Friedman N."/>
            <person name="Dalgaard J.Z."/>
            <person name="Baumann P."/>
            <person name="Niki H."/>
            <person name="Regev A."/>
            <person name="Nusbaum C."/>
        </authorList>
    </citation>
    <scope>NUCLEOTIDE SEQUENCE</scope>
    <source>
        <strain evidence="12">OY26</strain>
    </source>
</reference>
<dbReference type="Gene3D" id="1.10.287.70">
    <property type="match status" value="1"/>
</dbReference>
<dbReference type="PANTHER" id="PTHR11403">
    <property type="entry name" value="CYTOCHROME C OXIDASE SUBUNIT III"/>
    <property type="match status" value="1"/>
</dbReference>
<dbReference type="FunFam" id="1.10.287.70:FF:000082">
    <property type="entry name" value="Cytochrome c oxidase subunit 3"/>
    <property type="match status" value="1"/>
</dbReference>
<feature type="transmembrane region" description="Helical" evidence="10">
    <location>
        <begin position="140"/>
        <end position="158"/>
    </location>
</feature>
<dbReference type="GO" id="GO:0045277">
    <property type="term" value="C:respiratory chain complex IV"/>
    <property type="evidence" value="ECO:0007669"/>
    <property type="project" value="UniProtKB-ARBA"/>
</dbReference>
<geneLocation type="mitochondrion" evidence="12"/>
<evidence type="ECO:0000256" key="10">
    <source>
        <dbReference type="SAM" id="Phobius"/>
    </source>
</evidence>
<dbReference type="AlphaFoldDB" id="A0A411K8Z1"/>
<gene>
    <name evidence="12" type="primary">cox3</name>
</gene>
<dbReference type="InterPro" id="IPR013833">
    <property type="entry name" value="Cyt_c_oxidase_su3_a-hlx"/>
</dbReference>
<dbReference type="InterPro" id="IPR035973">
    <property type="entry name" value="Cyt_c_oxidase_su3-like_sf"/>
</dbReference>
<feature type="transmembrane region" description="Helical" evidence="10">
    <location>
        <begin position="208"/>
        <end position="229"/>
    </location>
</feature>